<organism evidence="5 6">
    <name type="scientific">Molorchus minor</name>
    <dbReference type="NCBI Taxonomy" id="1323400"/>
    <lineage>
        <taxon>Eukaryota</taxon>
        <taxon>Metazoa</taxon>
        <taxon>Ecdysozoa</taxon>
        <taxon>Arthropoda</taxon>
        <taxon>Hexapoda</taxon>
        <taxon>Insecta</taxon>
        <taxon>Pterygota</taxon>
        <taxon>Neoptera</taxon>
        <taxon>Endopterygota</taxon>
        <taxon>Coleoptera</taxon>
        <taxon>Polyphaga</taxon>
        <taxon>Cucujiformia</taxon>
        <taxon>Chrysomeloidea</taxon>
        <taxon>Cerambycidae</taxon>
        <taxon>Lamiinae</taxon>
        <taxon>Monochamini</taxon>
        <taxon>Molorchus</taxon>
    </lineage>
</organism>
<evidence type="ECO:0000256" key="3">
    <source>
        <dbReference type="SAM" id="Phobius"/>
    </source>
</evidence>
<feature type="domain" description="WIF" evidence="4">
    <location>
        <begin position="55"/>
        <end position="182"/>
    </location>
</feature>
<name>A0ABQ9K3Y6_9CUCU</name>
<dbReference type="Gene3D" id="2.60.40.2170">
    <property type="entry name" value="Wnt, WIF domain"/>
    <property type="match status" value="1"/>
</dbReference>
<proteinExistence type="predicted"/>
<dbReference type="InterPro" id="IPR038677">
    <property type="entry name" value="WIF_sf"/>
</dbReference>
<keyword evidence="1" id="KW-0732">Signal</keyword>
<dbReference type="SMART" id="SM00469">
    <property type="entry name" value="WIF"/>
    <property type="match status" value="1"/>
</dbReference>
<keyword evidence="2" id="KW-0325">Glycoprotein</keyword>
<reference evidence="5" key="1">
    <citation type="journal article" date="2023" name="Insect Mol. Biol.">
        <title>Genome sequencing provides insights into the evolution of gene families encoding plant cell wall-degrading enzymes in longhorned beetles.</title>
        <authorList>
            <person name="Shin N.R."/>
            <person name="Okamura Y."/>
            <person name="Kirsch R."/>
            <person name="Pauchet Y."/>
        </authorList>
    </citation>
    <scope>NUCLEOTIDE SEQUENCE</scope>
    <source>
        <strain evidence="5">MMC_N1</strain>
    </source>
</reference>
<keyword evidence="3" id="KW-0472">Membrane</keyword>
<evidence type="ECO:0000256" key="2">
    <source>
        <dbReference type="ARBA" id="ARBA00023180"/>
    </source>
</evidence>
<evidence type="ECO:0000313" key="6">
    <source>
        <dbReference type="Proteomes" id="UP001162164"/>
    </source>
</evidence>
<keyword evidence="3" id="KW-0812">Transmembrane</keyword>
<dbReference type="PROSITE" id="PS50814">
    <property type="entry name" value="WIF"/>
    <property type="match status" value="1"/>
</dbReference>
<evidence type="ECO:0000259" key="4">
    <source>
        <dbReference type="PROSITE" id="PS50814"/>
    </source>
</evidence>
<evidence type="ECO:0000313" key="5">
    <source>
        <dbReference type="EMBL" id="KAJ8984292.1"/>
    </source>
</evidence>
<dbReference type="Proteomes" id="UP001162164">
    <property type="component" value="Unassembled WGS sequence"/>
</dbReference>
<comment type="caution">
    <text evidence="5">The sequence shown here is derived from an EMBL/GenBank/DDBJ whole genome shotgun (WGS) entry which is preliminary data.</text>
</comment>
<accession>A0ABQ9K3Y6</accession>
<dbReference type="InterPro" id="IPR003306">
    <property type="entry name" value="WIF"/>
</dbReference>
<protein>
    <recommendedName>
        <fullName evidence="4">WIF domain-containing protein</fullName>
    </recommendedName>
</protein>
<dbReference type="Pfam" id="PF02019">
    <property type="entry name" value="WIF"/>
    <property type="match status" value="1"/>
</dbReference>
<feature type="transmembrane region" description="Helical" evidence="3">
    <location>
        <begin position="52"/>
        <end position="75"/>
    </location>
</feature>
<dbReference type="EMBL" id="JAPWTJ010000042">
    <property type="protein sequence ID" value="KAJ8984292.1"/>
    <property type="molecule type" value="Genomic_DNA"/>
</dbReference>
<sequence length="211" mass="24269">MKFFDLINVITLLILSYFGYINAYLNLYLSLSEVQRLLAPHPPTHPLAKSPVRIINVSTYLFVFFLGLPAELYYIRNGNINTYALNFVVPIPPKIDSLHFTWESLTGQPTRKVDEQLKAMEGGTTTTTTFLATLPRNSVNVSSAYDSFRRMPSYSLIDERSKDLQDRIAELTVQRFAVMAYCWAMSAEERPTFTQLHVCLQEFYAQLTRYV</sequence>
<keyword evidence="3" id="KW-1133">Transmembrane helix</keyword>
<evidence type="ECO:0000256" key="1">
    <source>
        <dbReference type="ARBA" id="ARBA00022729"/>
    </source>
</evidence>
<keyword evidence="6" id="KW-1185">Reference proteome</keyword>
<feature type="transmembrane region" description="Helical" evidence="3">
    <location>
        <begin position="6"/>
        <end position="31"/>
    </location>
</feature>
<gene>
    <name evidence="5" type="ORF">NQ317_009776</name>
</gene>